<dbReference type="NCBIfam" id="TIGR01003">
    <property type="entry name" value="PTS_HPr_family"/>
    <property type="match status" value="1"/>
</dbReference>
<comment type="function">
    <text evidence="1">General (non sugar-specific) component of the phosphoenolpyruvate-dependent sugar phosphotransferase system (sugar PTS). This major carbohydrate active-transport system catalyzes the phosphorylation of incoming sugar substrates concomitantly with their translocation across the cell membrane. The phosphoryl group from phosphoenolpyruvate (PEP) is transferred to the phosphoryl carrier protein HPr by enzyme I. Phospho-HPr then transfers it to the PTS EIIA domain.</text>
</comment>
<dbReference type="Gene3D" id="3.30.1340.10">
    <property type="entry name" value="HPr-like"/>
    <property type="match status" value="1"/>
</dbReference>
<proteinExistence type="predicted"/>
<dbReference type="InterPro" id="IPR002114">
    <property type="entry name" value="PTS_HPr_Ser_P_site"/>
</dbReference>
<dbReference type="EMBL" id="BAABHQ010000002">
    <property type="protein sequence ID" value="GAA4865793.1"/>
    <property type="molecule type" value="Genomic_DNA"/>
</dbReference>
<dbReference type="SUPFAM" id="SSF55594">
    <property type="entry name" value="HPr-like"/>
    <property type="match status" value="1"/>
</dbReference>
<reference evidence="9" key="1">
    <citation type="journal article" date="2019" name="Int. J. Syst. Evol. Microbiol.">
        <title>The Global Catalogue of Microorganisms (GCM) 10K type strain sequencing project: providing services to taxonomists for standard genome sequencing and annotation.</title>
        <authorList>
            <consortium name="The Broad Institute Genomics Platform"/>
            <consortium name="The Broad Institute Genome Sequencing Center for Infectious Disease"/>
            <person name="Wu L."/>
            <person name="Ma J."/>
        </authorList>
    </citation>
    <scope>NUCLEOTIDE SEQUENCE [LARGE SCALE GENOMIC DNA]</scope>
    <source>
        <strain evidence="9">JCM 17983</strain>
    </source>
</reference>
<dbReference type="PRINTS" id="PR00107">
    <property type="entry name" value="PHOSPHOCPHPR"/>
</dbReference>
<feature type="region of interest" description="Disordered" evidence="6">
    <location>
        <begin position="1"/>
        <end position="20"/>
    </location>
</feature>
<evidence type="ECO:0000256" key="6">
    <source>
        <dbReference type="SAM" id="MobiDB-lite"/>
    </source>
</evidence>
<keyword evidence="4" id="KW-0963">Cytoplasm</keyword>
<evidence type="ECO:0000313" key="8">
    <source>
        <dbReference type="EMBL" id="GAA4865793.1"/>
    </source>
</evidence>
<comment type="caution">
    <text evidence="8">The sequence shown here is derived from an EMBL/GenBank/DDBJ whole genome shotgun (WGS) entry which is preliminary data.</text>
</comment>
<comment type="subcellular location">
    <subcellularLocation>
        <location evidence="2">Cytoplasm</location>
    </subcellularLocation>
</comment>
<name>A0ABP9E7Y5_9PSEU</name>
<evidence type="ECO:0000259" key="7">
    <source>
        <dbReference type="PROSITE" id="PS51350"/>
    </source>
</evidence>
<dbReference type="InterPro" id="IPR001020">
    <property type="entry name" value="PTS_HPr_His_P_site"/>
</dbReference>
<gene>
    <name evidence="8" type="ORF">GCM10023203_12440</name>
</gene>
<dbReference type="InterPro" id="IPR035895">
    <property type="entry name" value="HPr-like_sf"/>
</dbReference>
<accession>A0ABP9E7Y5</accession>
<evidence type="ECO:0000256" key="4">
    <source>
        <dbReference type="ARBA" id="ARBA00022490"/>
    </source>
</evidence>
<dbReference type="CDD" id="cd00367">
    <property type="entry name" value="PTS-HPr_like"/>
    <property type="match status" value="1"/>
</dbReference>
<evidence type="ECO:0000256" key="3">
    <source>
        <dbReference type="ARBA" id="ARBA00020422"/>
    </source>
</evidence>
<dbReference type="Pfam" id="PF00381">
    <property type="entry name" value="PTS-HPr"/>
    <property type="match status" value="1"/>
</dbReference>
<evidence type="ECO:0000256" key="1">
    <source>
        <dbReference type="ARBA" id="ARBA00003681"/>
    </source>
</evidence>
<dbReference type="PANTHER" id="PTHR33705">
    <property type="entry name" value="PHOSPHOCARRIER PROTEIN HPR"/>
    <property type="match status" value="1"/>
</dbReference>
<organism evidence="8 9">
    <name type="scientific">Actinomycetospora straminea</name>
    <dbReference type="NCBI Taxonomy" id="663607"/>
    <lineage>
        <taxon>Bacteria</taxon>
        <taxon>Bacillati</taxon>
        <taxon>Actinomycetota</taxon>
        <taxon>Actinomycetes</taxon>
        <taxon>Pseudonocardiales</taxon>
        <taxon>Pseudonocardiaceae</taxon>
        <taxon>Actinomycetospora</taxon>
    </lineage>
</organism>
<dbReference type="PROSITE" id="PS00589">
    <property type="entry name" value="PTS_HPR_SER"/>
    <property type="match status" value="1"/>
</dbReference>
<dbReference type="InterPro" id="IPR050399">
    <property type="entry name" value="HPr"/>
</dbReference>
<dbReference type="PROSITE" id="PS51350">
    <property type="entry name" value="PTS_HPR_DOM"/>
    <property type="match status" value="1"/>
</dbReference>
<feature type="compositionally biased region" description="Pro residues" evidence="6">
    <location>
        <begin position="1"/>
        <end position="19"/>
    </location>
</feature>
<evidence type="ECO:0000256" key="5">
    <source>
        <dbReference type="ARBA" id="ARBA00022683"/>
    </source>
</evidence>
<keyword evidence="9" id="KW-1185">Reference proteome</keyword>
<evidence type="ECO:0000313" key="9">
    <source>
        <dbReference type="Proteomes" id="UP001500457"/>
    </source>
</evidence>
<dbReference type="Proteomes" id="UP001500457">
    <property type="component" value="Unassembled WGS sequence"/>
</dbReference>
<keyword evidence="5" id="KW-0598">Phosphotransferase system</keyword>
<feature type="domain" description="HPr" evidence="7">
    <location>
        <begin position="24"/>
        <end position="113"/>
    </location>
</feature>
<protein>
    <recommendedName>
        <fullName evidence="3">Phosphocarrier protein HPr</fullName>
    </recommendedName>
</protein>
<evidence type="ECO:0000256" key="2">
    <source>
        <dbReference type="ARBA" id="ARBA00004496"/>
    </source>
</evidence>
<dbReference type="PANTHER" id="PTHR33705:SF2">
    <property type="entry name" value="PHOSPHOCARRIER PROTEIN NPR"/>
    <property type="match status" value="1"/>
</dbReference>
<dbReference type="InterPro" id="IPR000032">
    <property type="entry name" value="HPr-like"/>
</dbReference>
<sequence length="113" mass="11348">MTAPHPQPQPVAQPVPVPTQEPSMISRQVVVATPIGLHARPAAVFCRAAAAQPATVTVATAEGSTADARSMLSVLGLGVRGGQEVTLSADPGQDGAQSSVDTLADLLATDLDA</sequence>
<dbReference type="RefSeq" id="WP_337993784.1">
    <property type="nucleotide sequence ID" value="NZ_BAABHQ010000002.1"/>
</dbReference>
<dbReference type="PROSITE" id="PS00369">
    <property type="entry name" value="PTS_HPR_HIS"/>
    <property type="match status" value="1"/>
</dbReference>